<dbReference type="EMBL" id="CAMXCS010000005">
    <property type="protein sequence ID" value="CAI3952051.1"/>
    <property type="molecule type" value="Genomic_DNA"/>
</dbReference>
<dbReference type="EMBL" id="CAMXCM010000003">
    <property type="protein sequence ID" value="CAI3944110.1"/>
    <property type="molecule type" value="Genomic_DNA"/>
</dbReference>
<dbReference type="Gene3D" id="2.60.40.180">
    <property type="entry name" value="Transthyretin/hydroxyisourate hydrolase domain"/>
    <property type="match status" value="1"/>
</dbReference>
<comment type="subunit">
    <text evidence="4 7">Homotetramer.</text>
</comment>
<evidence type="ECO:0000313" key="12">
    <source>
        <dbReference type="Proteomes" id="UP001154259"/>
    </source>
</evidence>
<evidence type="ECO:0000259" key="8">
    <source>
        <dbReference type="Pfam" id="PF00576"/>
    </source>
</evidence>
<evidence type="ECO:0000313" key="10">
    <source>
        <dbReference type="EMBL" id="CAI3952051.1"/>
    </source>
</evidence>
<dbReference type="EC" id="3.5.2.17" evidence="7"/>
<evidence type="ECO:0000256" key="3">
    <source>
        <dbReference type="ARBA" id="ARBA00009850"/>
    </source>
</evidence>
<dbReference type="InterPro" id="IPR023416">
    <property type="entry name" value="Transthyretin/HIU_hydrolase_d"/>
</dbReference>
<feature type="domain" description="Transthyretin/hydroxyisourate hydrolase" evidence="8">
    <location>
        <begin position="39"/>
        <end position="149"/>
    </location>
</feature>
<dbReference type="AlphaFoldDB" id="A0A9W4X9V2"/>
<dbReference type="InterPro" id="IPR036817">
    <property type="entry name" value="Transthyretin/HIU_hydrolase_sf"/>
</dbReference>
<dbReference type="InterPro" id="IPR023418">
    <property type="entry name" value="Thyroxine_BS"/>
</dbReference>
<evidence type="ECO:0000256" key="6">
    <source>
        <dbReference type="ARBA" id="ARBA00022801"/>
    </source>
</evidence>
<dbReference type="GO" id="GO:0006144">
    <property type="term" value="P:purine nucleobase metabolic process"/>
    <property type="evidence" value="ECO:0007669"/>
    <property type="project" value="UniProtKB-KW"/>
</dbReference>
<keyword evidence="6 7" id="KW-0378">Hydrolase</keyword>
<evidence type="ECO:0000256" key="5">
    <source>
        <dbReference type="ARBA" id="ARBA00022631"/>
    </source>
</evidence>
<dbReference type="GO" id="GO:0033971">
    <property type="term" value="F:hydroxyisourate hydrolase activity"/>
    <property type="evidence" value="ECO:0007669"/>
    <property type="project" value="UniProtKB-EC"/>
</dbReference>
<organism evidence="9 11">
    <name type="scientific">Commensalibacter communis</name>
    <dbReference type="NCBI Taxonomy" id="2972786"/>
    <lineage>
        <taxon>Bacteria</taxon>
        <taxon>Pseudomonadati</taxon>
        <taxon>Pseudomonadota</taxon>
        <taxon>Alphaproteobacteria</taxon>
        <taxon>Acetobacterales</taxon>
        <taxon>Acetobacteraceae</taxon>
    </lineage>
</organism>
<dbReference type="Proteomes" id="UP001154259">
    <property type="component" value="Unassembled WGS sequence"/>
</dbReference>
<comment type="similarity">
    <text evidence="3 7">Belongs to the transthyretin family. 5-hydroxyisourate hydrolase subfamily.</text>
</comment>
<comment type="function">
    <text evidence="2">Catalyzes the hydrolysis of 5-hydroxyisourate (HIU) to 2-oxo-4-hydroxy-4-carboxy-5-ureidoimidazoline (OHCU).</text>
</comment>
<comment type="catalytic activity">
    <reaction evidence="1 7">
        <text>5-hydroxyisourate + H2O = 5-hydroxy-2-oxo-4-ureido-2,5-dihydro-1H-imidazole-5-carboxylate + H(+)</text>
        <dbReference type="Rhea" id="RHEA:23736"/>
        <dbReference type="ChEBI" id="CHEBI:15377"/>
        <dbReference type="ChEBI" id="CHEBI:15378"/>
        <dbReference type="ChEBI" id="CHEBI:18072"/>
        <dbReference type="ChEBI" id="CHEBI:58639"/>
        <dbReference type="EC" id="3.5.2.17"/>
    </reaction>
</comment>
<dbReference type="InterPro" id="IPR014306">
    <property type="entry name" value="Hydroxyisourate_hydrolase"/>
</dbReference>
<dbReference type="PANTHER" id="PTHR10395">
    <property type="entry name" value="URICASE AND TRANSTHYRETIN-RELATED"/>
    <property type="match status" value="1"/>
</dbReference>
<keyword evidence="5 7" id="KW-0659">Purine metabolism</keyword>
<accession>A0A9W4X9V2</accession>
<keyword evidence="12" id="KW-1185">Reference proteome</keyword>
<name>A0A9W4X9V2_9PROT</name>
<dbReference type="SUPFAM" id="SSF49472">
    <property type="entry name" value="Transthyretin (synonym: prealbumin)"/>
    <property type="match status" value="1"/>
</dbReference>
<evidence type="ECO:0000256" key="1">
    <source>
        <dbReference type="ARBA" id="ARBA00001043"/>
    </source>
</evidence>
<dbReference type="RefSeq" id="WP_271790195.1">
    <property type="nucleotide sequence ID" value="NZ_CAMXCM010000003.1"/>
</dbReference>
<dbReference type="PROSITE" id="PS00769">
    <property type="entry name" value="TRANSTHYRETIN_2"/>
    <property type="match status" value="1"/>
</dbReference>
<dbReference type="PROSITE" id="PS00768">
    <property type="entry name" value="TRANSTHYRETIN_1"/>
    <property type="match status" value="1"/>
</dbReference>
<dbReference type="Proteomes" id="UP001154255">
    <property type="component" value="Unassembled WGS sequence"/>
</dbReference>
<evidence type="ECO:0000256" key="2">
    <source>
        <dbReference type="ARBA" id="ARBA00002704"/>
    </source>
</evidence>
<dbReference type="Pfam" id="PF00576">
    <property type="entry name" value="Transthyretin"/>
    <property type="match status" value="1"/>
</dbReference>
<sequence length="150" mass="16843">MEIKRRHLLGGIGGSLIVSHAHAAEPVIEEKKMNNNITLSTHILDMVSGKPAPDVKVILYKDTINLFEGHTNIDGRCIVISQNQKILLPGYYQLAFHVADYFKRQQYVVTDPPFLNIVRIDFGIAKNPVSDHYHVPLLLSPYGFSTYKGS</sequence>
<dbReference type="InterPro" id="IPR023419">
    <property type="entry name" value="Transthyretin_CS"/>
</dbReference>
<dbReference type="NCBIfam" id="TIGR02962">
    <property type="entry name" value="hdxy_isourate"/>
    <property type="match status" value="1"/>
</dbReference>
<evidence type="ECO:0000313" key="11">
    <source>
        <dbReference type="Proteomes" id="UP001154255"/>
    </source>
</evidence>
<comment type="caution">
    <text evidence="9">The sequence shown here is derived from an EMBL/GenBank/DDBJ whole genome shotgun (WGS) entry which is preliminary data.</text>
</comment>
<evidence type="ECO:0000313" key="9">
    <source>
        <dbReference type="EMBL" id="CAI3944110.1"/>
    </source>
</evidence>
<reference evidence="9" key="1">
    <citation type="submission" date="2022-10" db="EMBL/GenBank/DDBJ databases">
        <authorList>
            <person name="Botero Cardona J."/>
        </authorList>
    </citation>
    <scope>NUCLEOTIDE SEQUENCE</scope>
    <source>
        <strain evidence="9">LMG 31819</strain>
        <strain evidence="10">R-53529</strain>
    </source>
</reference>
<proteinExistence type="inferred from homology"/>
<evidence type="ECO:0000256" key="7">
    <source>
        <dbReference type="RuleBase" id="RU361270"/>
    </source>
</evidence>
<dbReference type="CDD" id="cd05822">
    <property type="entry name" value="TLP_HIUase"/>
    <property type="match status" value="1"/>
</dbReference>
<dbReference type="PANTHER" id="PTHR10395:SF7">
    <property type="entry name" value="5-HYDROXYISOURATE HYDROLASE"/>
    <property type="match status" value="1"/>
</dbReference>
<protein>
    <recommendedName>
        <fullName evidence="7">5-hydroxyisourate hydrolase</fullName>
        <shortName evidence="7">HIU hydrolase</shortName>
        <shortName evidence="7">HIUHase</shortName>
        <ecNumber evidence="7">3.5.2.17</ecNumber>
    </recommendedName>
</protein>
<gene>
    <name evidence="10" type="ORF">R53529_LOCUS1764</name>
    <name evidence="9" type="ORF">R53530_LOCUS1414</name>
</gene>
<evidence type="ECO:0000256" key="4">
    <source>
        <dbReference type="ARBA" id="ARBA00011881"/>
    </source>
</evidence>